<evidence type="ECO:0000313" key="12">
    <source>
        <dbReference type="EMBL" id="KAF4324095.1"/>
    </source>
</evidence>
<dbReference type="PANTHER" id="PTHR30448">
    <property type="entry name" value="RNASE ADAPTER PROTEIN RAPZ"/>
    <property type="match status" value="1"/>
</dbReference>
<evidence type="ECO:0000259" key="10">
    <source>
        <dbReference type="Pfam" id="PF03668"/>
    </source>
</evidence>
<dbReference type="EC" id="2.7.1.2" evidence="2"/>
<keyword evidence="8" id="KW-0342">GTP-binding</keyword>
<reference evidence="12" key="2">
    <citation type="submission" date="2020-02" db="EMBL/GenBank/DDBJ databases">
        <authorList>
            <person name="Studholme D.J."/>
        </authorList>
    </citation>
    <scope>NUCLEOTIDE SEQUENCE</scope>
    <source>
        <strain evidence="12">00238/432</strain>
    </source>
</reference>
<evidence type="ECO:0000256" key="1">
    <source>
        <dbReference type="ARBA" id="ARBA00006479"/>
    </source>
</evidence>
<reference evidence="12" key="1">
    <citation type="journal article" date="2015" name="Genom Data">
        <title>Draft genome sequences of Phytophthora kernoviae and Phytophthora ramorum lineage EU2 from Scotland.</title>
        <authorList>
            <person name="Sambles C."/>
            <person name="Schlenzig A."/>
            <person name="O'Neill P."/>
            <person name="Grant M."/>
            <person name="Studholme D.J."/>
        </authorList>
    </citation>
    <scope>NUCLEOTIDE SEQUENCE</scope>
    <source>
        <strain evidence="12">00238/432</strain>
    </source>
</reference>
<dbReference type="PROSITE" id="PS01125">
    <property type="entry name" value="ROK"/>
    <property type="match status" value="1"/>
</dbReference>
<evidence type="ECO:0000256" key="2">
    <source>
        <dbReference type="ARBA" id="ARBA00012323"/>
    </source>
</evidence>
<dbReference type="Pfam" id="PF03668">
    <property type="entry name" value="RapZ-like_N"/>
    <property type="match status" value="1"/>
</dbReference>
<dbReference type="AlphaFoldDB" id="A0A8J4WAC7"/>
<dbReference type="HAMAP" id="MF_00636">
    <property type="entry name" value="RapZ_like"/>
    <property type="match status" value="1"/>
</dbReference>
<dbReference type="InterPro" id="IPR043129">
    <property type="entry name" value="ATPase_NBD"/>
</dbReference>
<evidence type="ECO:0000313" key="13">
    <source>
        <dbReference type="Proteomes" id="UP000702964"/>
    </source>
</evidence>
<evidence type="ECO:0000256" key="3">
    <source>
        <dbReference type="ARBA" id="ARBA00014701"/>
    </source>
</evidence>
<keyword evidence="5" id="KW-0547">Nucleotide-binding</keyword>
<dbReference type="EMBL" id="AOFI03000025">
    <property type="protein sequence ID" value="KAF4324095.1"/>
    <property type="molecule type" value="Genomic_DNA"/>
</dbReference>
<dbReference type="GO" id="GO:0004340">
    <property type="term" value="F:glucokinase activity"/>
    <property type="evidence" value="ECO:0007669"/>
    <property type="project" value="UniProtKB-EC"/>
</dbReference>
<keyword evidence="7" id="KW-0067">ATP-binding</keyword>
<organism evidence="12 13">
    <name type="scientific">Phytophthora kernoviae 00238/432</name>
    <dbReference type="NCBI Taxonomy" id="1284355"/>
    <lineage>
        <taxon>Eukaryota</taxon>
        <taxon>Sar</taxon>
        <taxon>Stramenopiles</taxon>
        <taxon>Oomycota</taxon>
        <taxon>Peronosporomycetes</taxon>
        <taxon>Peronosporales</taxon>
        <taxon>Peronosporaceae</taxon>
        <taxon>Phytophthora</taxon>
    </lineage>
</organism>
<keyword evidence="6" id="KW-0418">Kinase</keyword>
<dbReference type="InterPro" id="IPR027417">
    <property type="entry name" value="P-loop_NTPase"/>
</dbReference>
<feature type="domain" description="RapZ-like N-terminal" evidence="10">
    <location>
        <begin position="294"/>
        <end position="446"/>
    </location>
</feature>
<dbReference type="GO" id="GO:0006096">
    <property type="term" value="P:glycolytic process"/>
    <property type="evidence" value="ECO:0007669"/>
    <property type="project" value="InterPro"/>
</dbReference>
<dbReference type="GO" id="GO:0005524">
    <property type="term" value="F:ATP binding"/>
    <property type="evidence" value="ECO:0007669"/>
    <property type="project" value="UniProtKB-KW"/>
</dbReference>
<dbReference type="Pfam" id="PF22740">
    <property type="entry name" value="PapZ_C"/>
    <property type="match status" value="1"/>
</dbReference>
<evidence type="ECO:0000256" key="7">
    <source>
        <dbReference type="ARBA" id="ARBA00022840"/>
    </source>
</evidence>
<dbReference type="InterPro" id="IPR053931">
    <property type="entry name" value="RapZ_C"/>
</dbReference>
<dbReference type="Gene3D" id="3.30.420.40">
    <property type="match status" value="2"/>
</dbReference>
<gene>
    <name evidence="12" type="ORF">G195_002645</name>
</gene>
<keyword evidence="4" id="KW-0808">Transferase</keyword>
<sequence>MSEKIYVGVDLGGTAIKVGICDEHGQLMHTYEGPTEVDKGVDTVIANIEKYVRHIVAESPYSWEQLEGVGAGVAGFTNVREGIIVLAPNIGFRNVAIRSILEERLGKPVKIDNDANVAALGEAWAGAGKGVDNCVCYTLGTGVGGGLILNGKIYQGFSGMAGELGHVSVVPDLEAIQCGCGKMGCVETVSSATGIIRMAKDAVERGDHTSLALVDKIAAKEVFDAAKAGDEVALRIVNRAAFYLGKSMAAVAAVINPEMFIIGGGVSKAGNILFDEEGTFMLEGEVSPGTGATLIIITGMSGAGKTIAVQSLEDLGFFCVDNLPPVLIPKFAELIEQSNGKIGKVALVIDLRGREFFTALSESLNYIKDHFTIHCEILFLDATDSVLVQRYKESRRRHPLAPEGMPLDGIRLERKMLEELKNSATQVLNTSTMKPAQLKERIISRFSHLESHMLSVNITSFGFKYGIPIDADLVFDVRFLPNPHYIEHLRPNTGQNSDVYEYVMKWPETQAFLTKLLDMLHFLIPQYRKEGKSQVIIGIGCTGGKHRSVAISEYLGKMLGSSETEAVTVSHRDADRDRH</sequence>
<comment type="similarity">
    <text evidence="1">Belongs to the ROK (NagC/XylR) family.</text>
</comment>
<dbReference type="SUPFAM" id="SSF53067">
    <property type="entry name" value="Actin-like ATPase domain"/>
    <property type="match status" value="1"/>
</dbReference>
<name>A0A8J4WAC7_9STRA</name>
<dbReference type="InterPro" id="IPR004654">
    <property type="entry name" value="ROK_glcA"/>
</dbReference>
<proteinExistence type="inferred from homology"/>
<evidence type="ECO:0000256" key="5">
    <source>
        <dbReference type="ARBA" id="ARBA00022741"/>
    </source>
</evidence>
<evidence type="ECO:0000256" key="8">
    <source>
        <dbReference type="ARBA" id="ARBA00023134"/>
    </source>
</evidence>
<accession>A0A8J4WAC7</accession>
<dbReference type="PANTHER" id="PTHR30448:SF0">
    <property type="entry name" value="RNASE ADAPTER PROTEIN RAPZ"/>
    <property type="match status" value="1"/>
</dbReference>
<protein>
    <recommendedName>
        <fullName evidence="3">Glucokinase</fullName>
        <ecNumber evidence="2">2.7.1.2</ecNumber>
    </recommendedName>
    <alternativeName>
        <fullName evidence="9">Glucose kinase</fullName>
    </alternativeName>
</protein>
<dbReference type="InterPro" id="IPR000600">
    <property type="entry name" value="ROK"/>
</dbReference>
<evidence type="ECO:0000256" key="6">
    <source>
        <dbReference type="ARBA" id="ARBA00022777"/>
    </source>
</evidence>
<dbReference type="NCBIfam" id="NF003828">
    <property type="entry name" value="PRK05416.1"/>
    <property type="match status" value="1"/>
</dbReference>
<feature type="domain" description="RapZ C-terminal" evidence="11">
    <location>
        <begin position="455"/>
        <end position="574"/>
    </location>
</feature>
<dbReference type="Gene3D" id="3.40.50.300">
    <property type="entry name" value="P-loop containing nucleotide triphosphate hydrolases"/>
    <property type="match status" value="1"/>
</dbReference>
<dbReference type="Proteomes" id="UP000702964">
    <property type="component" value="Unassembled WGS sequence"/>
</dbReference>
<evidence type="ECO:0000256" key="4">
    <source>
        <dbReference type="ARBA" id="ARBA00022679"/>
    </source>
</evidence>
<dbReference type="InterPro" id="IPR053930">
    <property type="entry name" value="RapZ-like_N"/>
</dbReference>
<evidence type="ECO:0000256" key="9">
    <source>
        <dbReference type="ARBA" id="ARBA00032386"/>
    </source>
</evidence>
<dbReference type="Pfam" id="PF00480">
    <property type="entry name" value="ROK"/>
    <property type="match status" value="1"/>
</dbReference>
<dbReference type="GO" id="GO:0005525">
    <property type="term" value="F:GTP binding"/>
    <property type="evidence" value="ECO:0007669"/>
    <property type="project" value="UniProtKB-KW"/>
</dbReference>
<dbReference type="InterPro" id="IPR005337">
    <property type="entry name" value="RapZ-like"/>
</dbReference>
<dbReference type="NCBIfam" id="TIGR00744">
    <property type="entry name" value="ROK_glcA_fam"/>
    <property type="match status" value="1"/>
</dbReference>
<comment type="caution">
    <text evidence="12">The sequence shown here is derived from an EMBL/GenBank/DDBJ whole genome shotgun (WGS) entry which is preliminary data.</text>
</comment>
<dbReference type="InterPro" id="IPR049874">
    <property type="entry name" value="ROK_cs"/>
</dbReference>
<dbReference type="SUPFAM" id="SSF52540">
    <property type="entry name" value="P-loop containing nucleoside triphosphate hydrolases"/>
    <property type="match status" value="1"/>
</dbReference>
<dbReference type="GO" id="GO:0005737">
    <property type="term" value="C:cytoplasm"/>
    <property type="evidence" value="ECO:0007669"/>
    <property type="project" value="InterPro"/>
</dbReference>
<evidence type="ECO:0000259" key="11">
    <source>
        <dbReference type="Pfam" id="PF22740"/>
    </source>
</evidence>